<dbReference type="EMBL" id="CP163439">
    <property type="protein sequence ID" value="XDQ39589.1"/>
    <property type="molecule type" value="Genomic_DNA"/>
</dbReference>
<gene>
    <name evidence="2" type="ORF">AB5J49_43000</name>
</gene>
<accession>A0AB39QEX9</accession>
<dbReference type="InterPro" id="IPR039968">
    <property type="entry name" value="BcerS-like"/>
</dbReference>
<dbReference type="SUPFAM" id="SSF55729">
    <property type="entry name" value="Acyl-CoA N-acyltransferases (Nat)"/>
    <property type="match status" value="1"/>
</dbReference>
<feature type="domain" description="N-acetyltransferase" evidence="1">
    <location>
        <begin position="209"/>
        <end position="381"/>
    </location>
</feature>
<dbReference type="RefSeq" id="WP_369174311.1">
    <property type="nucleotide sequence ID" value="NZ_CP163439.1"/>
</dbReference>
<organism evidence="2">
    <name type="scientific">Streptomyces sp. R28</name>
    <dbReference type="NCBI Taxonomy" id="3238628"/>
    <lineage>
        <taxon>Bacteria</taxon>
        <taxon>Bacillati</taxon>
        <taxon>Actinomycetota</taxon>
        <taxon>Actinomycetes</taxon>
        <taxon>Kitasatosporales</taxon>
        <taxon>Streptomycetaceae</taxon>
        <taxon>Streptomyces</taxon>
    </lineage>
</organism>
<dbReference type="InterPro" id="IPR000182">
    <property type="entry name" value="GNAT_dom"/>
</dbReference>
<proteinExistence type="predicted"/>
<dbReference type="GO" id="GO:0016747">
    <property type="term" value="F:acyltransferase activity, transferring groups other than amino-acyl groups"/>
    <property type="evidence" value="ECO:0007669"/>
    <property type="project" value="InterPro"/>
</dbReference>
<dbReference type="PROSITE" id="PS51186">
    <property type="entry name" value="GNAT"/>
    <property type="match status" value="1"/>
</dbReference>
<reference evidence="2" key="1">
    <citation type="submission" date="2024-07" db="EMBL/GenBank/DDBJ databases">
        <authorList>
            <person name="Yu S.T."/>
        </authorList>
    </citation>
    <scope>NUCLEOTIDE SEQUENCE</scope>
    <source>
        <strain evidence="2">R28</strain>
    </source>
</reference>
<sequence length="381" mass="43086">MSRALADPPRVTVVRNSARRREFIRLPYRLYRGDPCWVPPLESERKTFLDPRKNPFFEFGDAELFLAHRGDQAVGRVAAVHNPRHNTHHGGSDGFFGLFECADDPDAAQALFEAVGDWLRGRGLTSSVGPVSFSTNGECGTLVEGFSTSPTVLMPYNPPHHDKLLLSCGFTKAKDLWAWEWTTQAPVDGAVTRLAQWAQERGGVRVRSLDLRDFDAEERRLREIYTHAWERNWGFVPPTEREFRHLTAQLRRIVRPELVLVAEVDRDPAAFCLAVPDANQALKAAGGRLTRYGLPIGLIRATRAARRIDRCRLIALGVKPEYRNRGLDALLYTRLAQAGRQLGYRGGELSWVLEDNSAMNQAIARMGAQRSKTYRIYRRPL</sequence>
<dbReference type="PANTHER" id="PTHR41368:SF1">
    <property type="entry name" value="PROTEIN YGHO"/>
    <property type="match status" value="1"/>
</dbReference>
<protein>
    <submittedName>
        <fullName evidence="2">N-acetyltransferase family protein</fullName>
    </submittedName>
</protein>
<dbReference type="InterPro" id="IPR016181">
    <property type="entry name" value="Acyl_CoA_acyltransferase"/>
</dbReference>
<evidence type="ECO:0000313" key="2">
    <source>
        <dbReference type="EMBL" id="XDQ39589.1"/>
    </source>
</evidence>
<dbReference type="Gene3D" id="3.40.630.30">
    <property type="match status" value="1"/>
</dbReference>
<evidence type="ECO:0000259" key="1">
    <source>
        <dbReference type="PROSITE" id="PS51186"/>
    </source>
</evidence>
<dbReference type="Pfam" id="PF00583">
    <property type="entry name" value="Acetyltransf_1"/>
    <property type="match status" value="1"/>
</dbReference>
<dbReference type="AlphaFoldDB" id="A0AB39QEX9"/>
<dbReference type="CDD" id="cd04301">
    <property type="entry name" value="NAT_SF"/>
    <property type="match status" value="1"/>
</dbReference>
<name>A0AB39QEX9_9ACTN</name>
<dbReference type="PANTHER" id="PTHR41368">
    <property type="entry name" value="PROTEIN YGHO"/>
    <property type="match status" value="1"/>
</dbReference>